<dbReference type="InterPro" id="IPR050440">
    <property type="entry name" value="Laminin/Netrin_ECM"/>
</dbReference>
<evidence type="ECO:0000313" key="9">
    <source>
        <dbReference type="Proteomes" id="UP000694422"/>
    </source>
</evidence>
<dbReference type="SMART" id="SM00180">
    <property type="entry name" value="EGF_Lam"/>
    <property type="match status" value="2"/>
</dbReference>
<proteinExistence type="predicted"/>
<sequence length="155" mass="17122">MPSQGGTVLPFHRLGNGDTVKWRHQATSPKLPSQWVACCQGHSHLLPGLLPTACNCSGRSEECTFDRELFRSTGHGGHCHHCRDHTAGPHCERCAENFYHWDQRKPCQPCDCHPAGSLRLQCDDVGTCVCKPTVTGWKCDRCLPGFHSLSEGGCR</sequence>
<keyword evidence="2" id="KW-0677">Repeat</keyword>
<accession>A0A8C9PXX5</accession>
<dbReference type="PROSITE" id="PS50027">
    <property type="entry name" value="EGF_LAM_2"/>
    <property type="match status" value="2"/>
</dbReference>
<evidence type="ECO:0000256" key="1">
    <source>
        <dbReference type="ARBA" id="ARBA00022729"/>
    </source>
</evidence>
<feature type="disulfide bond" evidence="6">
    <location>
        <begin position="82"/>
        <end position="91"/>
    </location>
</feature>
<keyword evidence="5 6" id="KW-0424">Laminin EGF-like domain</keyword>
<dbReference type="GO" id="GO:0005604">
    <property type="term" value="C:basement membrane"/>
    <property type="evidence" value="ECO:0007669"/>
    <property type="project" value="TreeGrafter"/>
</dbReference>
<dbReference type="Proteomes" id="UP000694422">
    <property type="component" value="Unplaced"/>
</dbReference>
<evidence type="ECO:0000256" key="6">
    <source>
        <dbReference type="PROSITE-ProRule" id="PRU00460"/>
    </source>
</evidence>
<comment type="caution">
    <text evidence="6">Lacks conserved residue(s) required for the propagation of feature annotation.</text>
</comment>
<evidence type="ECO:0000256" key="2">
    <source>
        <dbReference type="ARBA" id="ARBA00022737"/>
    </source>
</evidence>
<keyword evidence="9" id="KW-1185">Reference proteome</keyword>
<organism evidence="8 9">
    <name type="scientific">Spermophilus dauricus</name>
    <name type="common">Daurian ground squirrel</name>
    <dbReference type="NCBI Taxonomy" id="99837"/>
    <lineage>
        <taxon>Eukaryota</taxon>
        <taxon>Metazoa</taxon>
        <taxon>Chordata</taxon>
        <taxon>Craniata</taxon>
        <taxon>Vertebrata</taxon>
        <taxon>Euteleostomi</taxon>
        <taxon>Mammalia</taxon>
        <taxon>Eutheria</taxon>
        <taxon>Euarchontoglires</taxon>
        <taxon>Glires</taxon>
        <taxon>Rodentia</taxon>
        <taxon>Sciuromorpha</taxon>
        <taxon>Sciuridae</taxon>
        <taxon>Xerinae</taxon>
        <taxon>Marmotini</taxon>
        <taxon>Spermophilus</taxon>
    </lineage>
</organism>
<name>A0A8C9PXX5_SPEDA</name>
<feature type="disulfide bond" evidence="6">
    <location>
        <begin position="110"/>
        <end position="122"/>
    </location>
</feature>
<evidence type="ECO:0000313" key="8">
    <source>
        <dbReference type="Ensembl" id="ENSSDAP00000017319.1"/>
    </source>
</evidence>
<keyword evidence="4" id="KW-0325">Glycoprotein</keyword>
<dbReference type="PANTHER" id="PTHR10574">
    <property type="entry name" value="NETRIN/LAMININ-RELATED"/>
    <property type="match status" value="1"/>
</dbReference>
<dbReference type="GO" id="GO:0007411">
    <property type="term" value="P:axon guidance"/>
    <property type="evidence" value="ECO:0007669"/>
    <property type="project" value="TreeGrafter"/>
</dbReference>
<keyword evidence="3 6" id="KW-1015">Disulfide bond</keyword>
<feature type="domain" description="Laminin EGF-like" evidence="7">
    <location>
        <begin position="110"/>
        <end position="155"/>
    </location>
</feature>
<dbReference type="CDD" id="cd00055">
    <property type="entry name" value="EGF_Lam"/>
    <property type="match status" value="1"/>
</dbReference>
<protein>
    <recommendedName>
        <fullName evidence="7">Laminin EGF-like domain-containing protein</fullName>
    </recommendedName>
</protein>
<evidence type="ECO:0000256" key="4">
    <source>
        <dbReference type="ARBA" id="ARBA00023180"/>
    </source>
</evidence>
<dbReference type="Pfam" id="PF00053">
    <property type="entry name" value="EGF_laminin"/>
    <property type="match status" value="2"/>
</dbReference>
<evidence type="ECO:0000256" key="5">
    <source>
        <dbReference type="ARBA" id="ARBA00023292"/>
    </source>
</evidence>
<dbReference type="InterPro" id="IPR002049">
    <property type="entry name" value="LE_dom"/>
</dbReference>
<dbReference type="AlphaFoldDB" id="A0A8C9PXX5"/>
<dbReference type="Gene3D" id="2.10.25.10">
    <property type="entry name" value="Laminin"/>
    <property type="match status" value="2"/>
</dbReference>
<evidence type="ECO:0000259" key="7">
    <source>
        <dbReference type="PROSITE" id="PS50027"/>
    </source>
</evidence>
<dbReference type="Ensembl" id="ENSSDAT00000019706.1">
    <property type="protein sequence ID" value="ENSSDAP00000017319.1"/>
    <property type="gene ID" value="ENSSDAG00000015696.1"/>
</dbReference>
<keyword evidence="1" id="KW-0732">Signal</keyword>
<reference evidence="8" key="2">
    <citation type="submission" date="2025-09" db="UniProtKB">
        <authorList>
            <consortium name="Ensembl"/>
        </authorList>
    </citation>
    <scope>IDENTIFICATION</scope>
</reference>
<dbReference type="FunFam" id="2.10.25.10:FF:000067">
    <property type="entry name" value="Laminin subunit gamma 1"/>
    <property type="match status" value="1"/>
</dbReference>
<reference evidence="8" key="1">
    <citation type="submission" date="2025-08" db="UniProtKB">
        <authorList>
            <consortium name="Ensembl"/>
        </authorList>
    </citation>
    <scope>IDENTIFICATION</scope>
</reference>
<dbReference type="SUPFAM" id="SSF57196">
    <property type="entry name" value="EGF/Laminin"/>
    <property type="match status" value="2"/>
</dbReference>
<feature type="domain" description="Laminin EGF-like" evidence="7">
    <location>
        <begin position="54"/>
        <end position="109"/>
    </location>
</feature>
<dbReference type="GO" id="GO:0009888">
    <property type="term" value="P:tissue development"/>
    <property type="evidence" value="ECO:0007669"/>
    <property type="project" value="TreeGrafter"/>
</dbReference>
<dbReference type="PANTHER" id="PTHR10574:SF240">
    <property type="entry name" value="LAMININ SUBUNIT GAMMA-3"/>
    <property type="match status" value="1"/>
</dbReference>
<evidence type="ECO:0000256" key="3">
    <source>
        <dbReference type="ARBA" id="ARBA00023157"/>
    </source>
</evidence>
<dbReference type="GO" id="GO:0009887">
    <property type="term" value="P:animal organ morphogenesis"/>
    <property type="evidence" value="ECO:0007669"/>
    <property type="project" value="TreeGrafter"/>
</dbReference>
<feature type="disulfide bond" evidence="6">
    <location>
        <begin position="130"/>
        <end position="139"/>
    </location>
</feature>
<dbReference type="PROSITE" id="PS01248">
    <property type="entry name" value="EGF_LAM_1"/>
    <property type="match status" value="2"/>
</dbReference>